<evidence type="ECO:0000313" key="2">
    <source>
        <dbReference type="EMBL" id="KAK5977910.1"/>
    </source>
</evidence>
<keyword evidence="3" id="KW-1185">Reference proteome</keyword>
<reference evidence="2 3" key="1">
    <citation type="submission" date="2019-10" db="EMBL/GenBank/DDBJ databases">
        <title>Assembly and Annotation for the nematode Trichostrongylus colubriformis.</title>
        <authorList>
            <person name="Martin J."/>
        </authorList>
    </citation>
    <scope>NUCLEOTIDE SEQUENCE [LARGE SCALE GENOMIC DNA]</scope>
    <source>
        <strain evidence="2">G859</strain>
        <tissue evidence="2">Whole worm</tissue>
    </source>
</reference>
<name>A0AAN8FEI3_TRICO</name>
<feature type="chain" id="PRO_5043015562" evidence="1">
    <location>
        <begin position="22"/>
        <end position="66"/>
    </location>
</feature>
<sequence length="66" mass="7669">MISRAVALFALLFAVFATSFAHQQRRMDAMPSGEYPFYQDRSYTYTPTLSLYRTFQNRPVRVVVLA</sequence>
<evidence type="ECO:0000313" key="3">
    <source>
        <dbReference type="Proteomes" id="UP001331761"/>
    </source>
</evidence>
<feature type="signal peptide" evidence="1">
    <location>
        <begin position="1"/>
        <end position="21"/>
    </location>
</feature>
<dbReference type="Proteomes" id="UP001331761">
    <property type="component" value="Unassembled WGS sequence"/>
</dbReference>
<organism evidence="2 3">
    <name type="scientific">Trichostrongylus colubriformis</name>
    <name type="common">Black scour worm</name>
    <dbReference type="NCBI Taxonomy" id="6319"/>
    <lineage>
        <taxon>Eukaryota</taxon>
        <taxon>Metazoa</taxon>
        <taxon>Ecdysozoa</taxon>
        <taxon>Nematoda</taxon>
        <taxon>Chromadorea</taxon>
        <taxon>Rhabditida</taxon>
        <taxon>Rhabditina</taxon>
        <taxon>Rhabditomorpha</taxon>
        <taxon>Strongyloidea</taxon>
        <taxon>Trichostrongylidae</taxon>
        <taxon>Trichostrongylus</taxon>
    </lineage>
</organism>
<comment type="caution">
    <text evidence="2">The sequence shown here is derived from an EMBL/GenBank/DDBJ whole genome shotgun (WGS) entry which is preliminary data.</text>
</comment>
<dbReference type="AlphaFoldDB" id="A0AAN8FEI3"/>
<dbReference type="EMBL" id="WIXE01010072">
    <property type="protein sequence ID" value="KAK5977910.1"/>
    <property type="molecule type" value="Genomic_DNA"/>
</dbReference>
<keyword evidence="1" id="KW-0732">Signal</keyword>
<proteinExistence type="predicted"/>
<gene>
    <name evidence="2" type="ORF">GCK32_009827</name>
</gene>
<accession>A0AAN8FEI3</accession>
<protein>
    <submittedName>
        <fullName evidence="2">Uncharacterized protein</fullName>
    </submittedName>
</protein>
<evidence type="ECO:0000256" key="1">
    <source>
        <dbReference type="SAM" id="SignalP"/>
    </source>
</evidence>